<proteinExistence type="predicted"/>
<keyword evidence="3" id="KW-1185">Reference proteome</keyword>
<evidence type="ECO:0000313" key="3">
    <source>
        <dbReference type="Proteomes" id="UP000887540"/>
    </source>
</evidence>
<feature type="signal peptide" evidence="2">
    <location>
        <begin position="1"/>
        <end position="22"/>
    </location>
</feature>
<evidence type="ECO:0000313" key="4">
    <source>
        <dbReference type="WBParaSite" id="ACRNAN_scaffold22203.g19111.t1"/>
    </source>
</evidence>
<evidence type="ECO:0000256" key="1">
    <source>
        <dbReference type="SAM" id="MobiDB-lite"/>
    </source>
</evidence>
<feature type="chain" id="PRO_5037609565" evidence="2">
    <location>
        <begin position="23"/>
        <end position="114"/>
    </location>
</feature>
<keyword evidence="2" id="KW-0732">Signal</keyword>
<accession>A0A914DD25</accession>
<feature type="compositionally biased region" description="Polar residues" evidence="1">
    <location>
        <begin position="92"/>
        <end position="104"/>
    </location>
</feature>
<sequence length="114" mass="13142">MVGIILLLPVVLNRFLWLTLRASYVDRLKIRYKMTKGIKNEEDKVISNRKNGRTVPTRKNRRGSLRSGYAFSQEQGYGDLITKGKIFKRQQNLPILQNGPSTSRDLPPVHEHPL</sequence>
<reference evidence="4" key="1">
    <citation type="submission" date="2022-11" db="UniProtKB">
        <authorList>
            <consortium name="WormBaseParasite"/>
        </authorList>
    </citation>
    <scope>IDENTIFICATION</scope>
</reference>
<feature type="region of interest" description="Disordered" evidence="1">
    <location>
        <begin position="92"/>
        <end position="114"/>
    </location>
</feature>
<name>A0A914DD25_9BILA</name>
<dbReference type="Proteomes" id="UP000887540">
    <property type="component" value="Unplaced"/>
</dbReference>
<dbReference type="AlphaFoldDB" id="A0A914DD25"/>
<dbReference type="WBParaSite" id="ACRNAN_scaffold22203.g19111.t1">
    <property type="protein sequence ID" value="ACRNAN_scaffold22203.g19111.t1"/>
    <property type="gene ID" value="ACRNAN_scaffold22203.g19111"/>
</dbReference>
<organism evidence="3 4">
    <name type="scientific">Acrobeloides nanus</name>
    <dbReference type="NCBI Taxonomy" id="290746"/>
    <lineage>
        <taxon>Eukaryota</taxon>
        <taxon>Metazoa</taxon>
        <taxon>Ecdysozoa</taxon>
        <taxon>Nematoda</taxon>
        <taxon>Chromadorea</taxon>
        <taxon>Rhabditida</taxon>
        <taxon>Tylenchina</taxon>
        <taxon>Cephalobomorpha</taxon>
        <taxon>Cephaloboidea</taxon>
        <taxon>Cephalobidae</taxon>
        <taxon>Acrobeloides</taxon>
    </lineage>
</organism>
<evidence type="ECO:0000256" key="2">
    <source>
        <dbReference type="SAM" id="SignalP"/>
    </source>
</evidence>
<protein>
    <submittedName>
        <fullName evidence="4">Uncharacterized protein</fullName>
    </submittedName>
</protein>